<keyword evidence="1" id="KW-0812">Transmembrane</keyword>
<sequence length="79" mass="9599">MVSLLILLFFLFMMIKFIRLIYVLISLEFLFLSIFFFILEMNKISDFLMILFFGVFSSIFCLSVYLKYIFFFGCDFVKF</sequence>
<evidence type="ECO:0000313" key="2">
    <source>
        <dbReference type="EMBL" id="QBK32736.1"/>
    </source>
</evidence>
<evidence type="ECO:0000256" key="1">
    <source>
        <dbReference type="SAM" id="Phobius"/>
    </source>
</evidence>
<name>A0A481X4E5_9BILA</name>
<accession>A0A481X4E5</accession>
<feature type="transmembrane region" description="Helical" evidence="1">
    <location>
        <begin position="6"/>
        <end position="39"/>
    </location>
</feature>
<dbReference type="EMBL" id="MK507908">
    <property type="protein sequence ID" value="QBK32736.1"/>
    <property type="molecule type" value="Genomic_DNA"/>
</dbReference>
<protein>
    <submittedName>
        <fullName evidence="2">NADH dehydrogenase subunit 4L</fullName>
    </submittedName>
</protein>
<gene>
    <name evidence="2" type="primary">ND4L</name>
</gene>
<dbReference type="AlphaFoldDB" id="A0A481X4E5"/>
<keyword evidence="2" id="KW-0496">Mitochondrion</keyword>
<proteinExistence type="predicted"/>
<organism evidence="2">
    <name type="scientific">Meloidogyne oryzae</name>
    <dbReference type="NCBI Taxonomy" id="325757"/>
    <lineage>
        <taxon>Eukaryota</taxon>
        <taxon>Metazoa</taxon>
        <taxon>Ecdysozoa</taxon>
        <taxon>Nematoda</taxon>
        <taxon>Chromadorea</taxon>
        <taxon>Rhabditida</taxon>
        <taxon>Tylenchina</taxon>
        <taxon>Tylenchomorpha</taxon>
        <taxon>Tylenchoidea</taxon>
        <taxon>Meloidogynidae</taxon>
        <taxon>Meloidogyninae</taxon>
        <taxon>Meloidogyne</taxon>
    </lineage>
</organism>
<keyword evidence="1" id="KW-0472">Membrane</keyword>
<geneLocation type="mitochondrion" evidence="2"/>
<reference evidence="2" key="1">
    <citation type="journal article" date="2019" name="Genes (Basel)">
        <title>On the Close Relatedness of Two Rice-Parasitic Root-Knot Nematode Species and the Recent Expansion of Meloidogyne graminicola in Southeast Asia.</title>
        <authorList>
            <person name="Besnard G."/>
            <person name="Thi-Phan N."/>
            <person name="Ho-Bich H."/>
            <person name="Dereeper A."/>
            <person name="Trang Nguyen H."/>
            <person name="Queneherve P."/>
            <person name="Aribi J."/>
            <person name="Bellafiore S."/>
        </authorList>
    </citation>
    <scope>NUCLEOTIDE SEQUENCE</scope>
</reference>
<feature type="transmembrane region" description="Helical" evidence="1">
    <location>
        <begin position="46"/>
        <end position="70"/>
    </location>
</feature>
<keyword evidence="1" id="KW-1133">Transmembrane helix</keyword>